<feature type="compositionally biased region" description="Polar residues" evidence="1">
    <location>
        <begin position="37"/>
        <end position="47"/>
    </location>
</feature>
<feature type="region of interest" description="Disordered" evidence="1">
    <location>
        <begin position="217"/>
        <end position="265"/>
    </location>
</feature>
<dbReference type="WBParaSite" id="ALUE_0002133701-mRNA-1">
    <property type="protein sequence ID" value="ALUE_0002133701-mRNA-1"/>
    <property type="gene ID" value="ALUE_0002133701"/>
</dbReference>
<evidence type="ECO:0000256" key="1">
    <source>
        <dbReference type="SAM" id="MobiDB-lite"/>
    </source>
</evidence>
<feature type="compositionally biased region" description="Low complexity" evidence="1">
    <location>
        <begin position="217"/>
        <end position="233"/>
    </location>
</feature>
<proteinExistence type="predicted"/>
<evidence type="ECO:0000313" key="2">
    <source>
        <dbReference type="Proteomes" id="UP000036681"/>
    </source>
</evidence>
<feature type="region of interest" description="Disordered" evidence="1">
    <location>
        <begin position="30"/>
        <end position="61"/>
    </location>
</feature>
<organism evidence="2 3">
    <name type="scientific">Ascaris lumbricoides</name>
    <name type="common">Giant roundworm</name>
    <dbReference type="NCBI Taxonomy" id="6252"/>
    <lineage>
        <taxon>Eukaryota</taxon>
        <taxon>Metazoa</taxon>
        <taxon>Ecdysozoa</taxon>
        <taxon>Nematoda</taxon>
        <taxon>Chromadorea</taxon>
        <taxon>Rhabditida</taxon>
        <taxon>Spirurina</taxon>
        <taxon>Ascaridomorpha</taxon>
        <taxon>Ascaridoidea</taxon>
        <taxon>Ascarididae</taxon>
        <taxon>Ascaris</taxon>
    </lineage>
</organism>
<dbReference type="Proteomes" id="UP000036681">
    <property type="component" value="Unplaced"/>
</dbReference>
<feature type="compositionally biased region" description="Polar residues" evidence="1">
    <location>
        <begin position="256"/>
        <end position="265"/>
    </location>
</feature>
<keyword evidence="2" id="KW-1185">Reference proteome</keyword>
<feature type="compositionally biased region" description="Polar residues" evidence="1">
    <location>
        <begin position="234"/>
        <end position="246"/>
    </location>
</feature>
<name>A0A0M3IRF9_ASCLU</name>
<protein>
    <submittedName>
        <fullName evidence="3">Protein EE1</fullName>
    </submittedName>
</protein>
<evidence type="ECO:0000313" key="3">
    <source>
        <dbReference type="WBParaSite" id="ALUE_0002133701-mRNA-1"/>
    </source>
</evidence>
<sequence>MSEINEAFFERVTFGTRRLPAWQRWEGHCDRSDENSRSLNPMQSTPIVKSMRSKEDTLSHSYKKRIRHRSKAIFNEHRVCGDIGVNHTDDSHDCDAHFWEEMKMHSEADLIADARSSEQESTISLSSDQGNMLSVDAKKVGDLSLCSGTDSLENDIEADLIADARSSVQESTISLSSDQGNMLSVDAKKVGDLSVCGGTDSLENDIANPTERVLTADNNNSAANSDDTIASISNANTPPSLSTKNTSPRHGRKGSNLLQPSSSINDGKHKARLIISKDDGDRQQILICNGHVDTVIFGPCTIKENKPHEEQSDELKYKVHKISENCTQVKELCALLLQLTSQLAVKVGTLENKIDLHR</sequence>
<accession>A0A0M3IRF9</accession>
<dbReference type="AlphaFoldDB" id="A0A0M3IRF9"/>
<reference evidence="3" key="1">
    <citation type="submission" date="2017-02" db="UniProtKB">
        <authorList>
            <consortium name="WormBaseParasite"/>
        </authorList>
    </citation>
    <scope>IDENTIFICATION</scope>
</reference>